<keyword evidence="1" id="KW-0175">Coiled coil</keyword>
<dbReference type="RefSeq" id="WP_139261289.1">
    <property type="nucleotide sequence ID" value="NZ_FQTV01000005.1"/>
</dbReference>
<keyword evidence="3" id="KW-1185">Reference proteome</keyword>
<dbReference type="OrthoDB" id="9814627at2"/>
<proteinExistence type="predicted"/>
<gene>
    <name evidence="2" type="ORF">SAMN05444405_10541</name>
</gene>
<sequence>MKYTKHNCIDILFIRLTRCLNQITLFILFSLQSLNSYSQSAVNQLVLSPEIGSILRFDKIPVNLYNGIPEINIPLYEITLKKISLPISLNYHAGGNKVDLYPNSAGLGWNIYAGGCISRINNGNPDKEDPYDTYFDKTQMIDWNSNNNLSKYQFNKDTNEHLRTPDLDEFVINVGKINASFYIYKDIYGKTATKIASKNNSSFKVEIVRGTISNFTLVESTIFNPYLNKSFSYSADAQFAKSFIKEIRVTDSEGIVYLFGGEPDALEISYEYRQDPDYGKYYDADGNLYPQYADSLGYHIRPSGFKSFFFGKISVWNLKKIITPQNENIVFNYDNSKLNIVEHGCAFSRSYMGDGASGPYSTNDSKMFLSSLCSDYNLTYVYPSKLKSITVSTGEKILFQYSKRNDLKSYYSITDEYGTDFLNIHDNVAACYSNFLKQNIFLKLDNIDINNKLKINFDYIENPDERLKLKCLTFQSSSSRASLYYKFCYNQKEKLPKFWKREKDNWGYYNGKDYGFLIKNEQYDKLYDFRQPDSIKMKAEILESITYPTGGKVYFEFEPHYYSKIVDKFPFGISSKNGMAGGLRIKSIIMHDGSDSTKNITKKYYYLNKDLSSSGILSQIPIYWAQSIGTYENCILKGEYKLTQKSENYINWISGNTVTYSRVIEEQSDGNKTIYNYSNYDKYNDESPLNVLGVINPNIYNRYTSRDLDRGLLTEMEFYDCNNKRLKKEVKSYNSNYDEYLRNIDRYSYTILPERISANKIYTYYPSLKKEEISYYFKDDSIKTIKEYKYGSDRQIKEISTNDSKNGFVRTVFYYPQDYKDIEPYKSMVDSNLISPIIKQEIYKNEKLIETTTTDYKNNNGLFLPSILKIKKGSFPEKNIKTYYNYDSYGNIIYETDDKAINNVYLWGYKGKYPIAVIKNTTYDKVKSALGTNPETFSPADSVSPYLADQLRKSIILNEAQIYTYRYEPFIGVKSIVEPNGTEKLYNYNNWGNLLMIIVDKNKIAKEFSYHYRFIFPL</sequence>
<protein>
    <recommendedName>
        <fullName evidence="4">YD repeat-containing protein</fullName>
    </recommendedName>
</protein>
<evidence type="ECO:0000256" key="1">
    <source>
        <dbReference type="SAM" id="Coils"/>
    </source>
</evidence>
<dbReference type="AlphaFoldDB" id="A0A1M4YP72"/>
<evidence type="ECO:0000313" key="2">
    <source>
        <dbReference type="EMBL" id="SHF07570.1"/>
    </source>
</evidence>
<evidence type="ECO:0008006" key="4">
    <source>
        <dbReference type="Google" id="ProtNLM"/>
    </source>
</evidence>
<reference evidence="2 3" key="1">
    <citation type="submission" date="2016-11" db="EMBL/GenBank/DDBJ databases">
        <authorList>
            <person name="Jaros S."/>
            <person name="Januszkiewicz K."/>
            <person name="Wedrychowicz H."/>
        </authorList>
    </citation>
    <scope>NUCLEOTIDE SEQUENCE [LARGE SCALE GENOMIC DNA]</scope>
    <source>
        <strain evidence="2 3">DSM 26991</strain>
    </source>
</reference>
<name>A0A1M4YP72_9BACE</name>
<feature type="coiled-coil region" evidence="1">
    <location>
        <begin position="716"/>
        <end position="743"/>
    </location>
</feature>
<organism evidence="2 3">
    <name type="scientific">Bacteroides luti</name>
    <dbReference type="NCBI Taxonomy" id="1297750"/>
    <lineage>
        <taxon>Bacteria</taxon>
        <taxon>Pseudomonadati</taxon>
        <taxon>Bacteroidota</taxon>
        <taxon>Bacteroidia</taxon>
        <taxon>Bacteroidales</taxon>
        <taxon>Bacteroidaceae</taxon>
        <taxon>Bacteroides</taxon>
    </lineage>
</organism>
<dbReference type="EMBL" id="FQTV01000005">
    <property type="protein sequence ID" value="SHF07570.1"/>
    <property type="molecule type" value="Genomic_DNA"/>
</dbReference>
<accession>A0A1M4YP72</accession>
<evidence type="ECO:0000313" key="3">
    <source>
        <dbReference type="Proteomes" id="UP000184509"/>
    </source>
</evidence>
<dbReference type="STRING" id="1297750.SAMN05444405_10541"/>
<dbReference type="Proteomes" id="UP000184509">
    <property type="component" value="Unassembled WGS sequence"/>
</dbReference>